<comment type="caution">
    <text evidence="1">The sequence shown here is derived from an EMBL/GenBank/DDBJ whole genome shotgun (WGS) entry which is preliminary data.</text>
</comment>
<keyword evidence="2" id="KW-1185">Reference proteome</keyword>
<name>A0A9N8DMY0_9STRA</name>
<dbReference type="EMBL" id="CAICTM010000248">
    <property type="protein sequence ID" value="CAB9505968.1"/>
    <property type="molecule type" value="Genomic_DNA"/>
</dbReference>
<dbReference type="Proteomes" id="UP001153069">
    <property type="component" value="Unassembled WGS sequence"/>
</dbReference>
<protein>
    <submittedName>
        <fullName evidence="1">Uncharacterized protein</fullName>
    </submittedName>
</protein>
<evidence type="ECO:0000313" key="2">
    <source>
        <dbReference type="Proteomes" id="UP001153069"/>
    </source>
</evidence>
<reference evidence="1" key="1">
    <citation type="submission" date="2020-06" db="EMBL/GenBank/DDBJ databases">
        <authorList>
            <consortium name="Plant Systems Biology data submission"/>
        </authorList>
    </citation>
    <scope>NUCLEOTIDE SEQUENCE</scope>
    <source>
        <strain evidence="1">D6</strain>
    </source>
</reference>
<organism evidence="1 2">
    <name type="scientific">Seminavis robusta</name>
    <dbReference type="NCBI Taxonomy" id="568900"/>
    <lineage>
        <taxon>Eukaryota</taxon>
        <taxon>Sar</taxon>
        <taxon>Stramenopiles</taxon>
        <taxon>Ochrophyta</taxon>
        <taxon>Bacillariophyta</taxon>
        <taxon>Bacillariophyceae</taxon>
        <taxon>Bacillariophycidae</taxon>
        <taxon>Naviculales</taxon>
        <taxon>Naviculaceae</taxon>
        <taxon>Seminavis</taxon>
    </lineage>
</organism>
<dbReference type="AlphaFoldDB" id="A0A9N8DMY0"/>
<gene>
    <name evidence="1" type="ORF">SEMRO_249_G098750.1</name>
</gene>
<sequence length="99" mass="10694">MRSITRIFGEISLGQVAALAEDHIEKYTYSQRVCPKPWTLDSGMTPAIRNRGGFECASAQSEFSSSLAAKKNCQGLGGRETTHDTAYVKCTWGGGLGPH</sequence>
<accession>A0A9N8DMY0</accession>
<proteinExistence type="predicted"/>
<evidence type="ECO:0000313" key="1">
    <source>
        <dbReference type="EMBL" id="CAB9505968.1"/>
    </source>
</evidence>